<dbReference type="PRINTS" id="PR00990">
    <property type="entry name" value="RIBOKINASE"/>
</dbReference>
<evidence type="ECO:0000256" key="11">
    <source>
        <dbReference type="ARBA" id="ARBA00023277"/>
    </source>
</evidence>
<dbReference type="Gene3D" id="1.10.260.40">
    <property type="entry name" value="lambda repressor-like DNA-binding domains"/>
    <property type="match status" value="1"/>
</dbReference>
<comment type="catalytic activity">
    <reaction evidence="12">
        <text>D-ribose + ATP = D-ribose 5-phosphate + ADP + H(+)</text>
        <dbReference type="Rhea" id="RHEA:13697"/>
        <dbReference type="ChEBI" id="CHEBI:15378"/>
        <dbReference type="ChEBI" id="CHEBI:30616"/>
        <dbReference type="ChEBI" id="CHEBI:47013"/>
        <dbReference type="ChEBI" id="CHEBI:78346"/>
        <dbReference type="ChEBI" id="CHEBI:456216"/>
        <dbReference type="EC" id="2.7.1.15"/>
    </reaction>
</comment>
<dbReference type="Pfam" id="PF13377">
    <property type="entry name" value="Peripla_BP_3"/>
    <property type="match status" value="1"/>
</dbReference>
<organism evidence="14 15">
    <name type="scientific">Aequitasia blattaphilus</name>
    <dbReference type="NCBI Taxonomy" id="2949332"/>
    <lineage>
        <taxon>Bacteria</taxon>
        <taxon>Bacillati</taxon>
        <taxon>Bacillota</taxon>
        <taxon>Clostridia</taxon>
        <taxon>Lachnospirales</taxon>
        <taxon>Lachnospiraceae</taxon>
        <taxon>Aequitasia</taxon>
    </lineage>
</organism>
<evidence type="ECO:0000256" key="10">
    <source>
        <dbReference type="ARBA" id="ARBA00023163"/>
    </source>
</evidence>
<comment type="function">
    <text evidence="12">Catalyzes the phosphorylation of ribose at O-5 in a reaction requiring ATP and magnesium. The resulting D-ribose-5-phosphate can then be used either for sythesis of nucleotides, histidine, and tryptophan, or as a component of the pentose phosphate pathway.</text>
</comment>
<dbReference type="PRINTS" id="PR00036">
    <property type="entry name" value="HTHLACI"/>
</dbReference>
<evidence type="ECO:0000256" key="5">
    <source>
        <dbReference type="ARBA" id="ARBA00022840"/>
    </source>
</evidence>
<dbReference type="HAMAP" id="MF_01987">
    <property type="entry name" value="Ribokinase"/>
    <property type="match status" value="1"/>
</dbReference>
<dbReference type="Pfam" id="PF00294">
    <property type="entry name" value="PfkB"/>
    <property type="match status" value="1"/>
</dbReference>
<dbReference type="InterPro" id="IPR011611">
    <property type="entry name" value="PfkB_dom"/>
</dbReference>
<dbReference type="CDD" id="cd06267">
    <property type="entry name" value="PBP1_LacI_sugar_binding-like"/>
    <property type="match status" value="1"/>
</dbReference>
<keyword evidence="11 12" id="KW-0119">Carbohydrate metabolism</keyword>
<dbReference type="InterPro" id="IPR029056">
    <property type="entry name" value="Ribokinase-like"/>
</dbReference>
<comment type="subcellular location">
    <subcellularLocation>
        <location evidence="12">Cytoplasm</location>
    </subcellularLocation>
</comment>
<evidence type="ECO:0000313" key="14">
    <source>
        <dbReference type="EMBL" id="MCP1101929.1"/>
    </source>
</evidence>
<keyword evidence="10" id="KW-0804">Transcription</keyword>
<dbReference type="PROSITE" id="PS00356">
    <property type="entry name" value="HTH_LACI_1"/>
    <property type="match status" value="1"/>
</dbReference>
<feature type="binding site" evidence="12">
    <location>
        <begin position="538"/>
        <end position="543"/>
    </location>
    <ligand>
        <name>ATP</name>
        <dbReference type="ChEBI" id="CHEBI:30616"/>
    </ligand>
</feature>
<dbReference type="CDD" id="cd01392">
    <property type="entry name" value="HTH_LacI"/>
    <property type="match status" value="1"/>
</dbReference>
<dbReference type="SUPFAM" id="SSF47413">
    <property type="entry name" value="lambda repressor-like DNA-binding domains"/>
    <property type="match status" value="1"/>
</dbReference>
<keyword evidence="2 12" id="KW-0479">Metal-binding</keyword>
<dbReference type="PANTHER" id="PTHR10584:SF166">
    <property type="entry name" value="RIBOKINASE"/>
    <property type="match status" value="1"/>
</dbReference>
<comment type="caution">
    <text evidence="14">The sequence shown here is derived from an EMBL/GenBank/DDBJ whole genome shotgun (WGS) entry which is preliminary data.</text>
</comment>
<dbReference type="SUPFAM" id="SSF53613">
    <property type="entry name" value="Ribokinase-like"/>
    <property type="match status" value="1"/>
</dbReference>
<dbReference type="InterPro" id="IPR000843">
    <property type="entry name" value="HTH_LacI"/>
</dbReference>
<evidence type="ECO:0000259" key="13">
    <source>
        <dbReference type="PROSITE" id="PS50932"/>
    </source>
</evidence>
<name>A0ABT1E7X6_9FIRM</name>
<keyword evidence="4 12" id="KW-0418">Kinase</keyword>
<dbReference type="InterPro" id="IPR002139">
    <property type="entry name" value="Ribo/fructo_kinase"/>
</dbReference>
<dbReference type="RefSeq" id="WP_262065718.1">
    <property type="nucleotide sequence ID" value="NZ_JAMXOD010000006.1"/>
</dbReference>
<keyword evidence="8" id="KW-0805">Transcription regulation</keyword>
<keyword evidence="15" id="KW-1185">Reference proteome</keyword>
<keyword evidence="6 12" id="KW-0460">Magnesium</keyword>
<proteinExistence type="inferred from homology"/>
<dbReference type="Gene3D" id="3.40.1190.20">
    <property type="match status" value="1"/>
</dbReference>
<feature type="binding site" evidence="12">
    <location>
        <position position="600"/>
    </location>
    <ligand>
        <name>K(+)</name>
        <dbReference type="ChEBI" id="CHEBI:29103"/>
    </ligand>
</feature>
<keyword evidence="5 12" id="KW-0067">ATP-binding</keyword>
<dbReference type="PROSITE" id="PS50932">
    <property type="entry name" value="HTH_LACI_2"/>
    <property type="match status" value="1"/>
</dbReference>
<feature type="binding site" evidence="12">
    <location>
        <begin position="361"/>
        <end position="365"/>
    </location>
    <ligand>
        <name>substrate</name>
    </ligand>
</feature>
<comment type="activity regulation">
    <text evidence="12">Activated by a monovalent cation that binds near, but not in, the active site. The most likely occupant of the site in vivo is potassium. Ion binding induces a conformational change that may alter substrate affinity.</text>
</comment>
<dbReference type="PANTHER" id="PTHR10584">
    <property type="entry name" value="SUGAR KINASE"/>
    <property type="match status" value="1"/>
</dbReference>
<evidence type="ECO:0000313" key="15">
    <source>
        <dbReference type="Proteomes" id="UP001523566"/>
    </source>
</evidence>
<reference evidence="14 15" key="1">
    <citation type="journal article" date="2022" name="Genome Biol. Evol.">
        <title>Host diet, physiology and behaviors set the stage for Lachnospiraceae cladogenesis.</title>
        <authorList>
            <person name="Vera-Ponce De Leon A."/>
            <person name="Schneider M."/>
            <person name="Jahnes B.C."/>
            <person name="Sadowski V."/>
            <person name="Camuy-Velez L.A."/>
            <person name="Duan J."/>
            <person name="Sabree Z.L."/>
        </authorList>
    </citation>
    <scope>NUCLEOTIDE SEQUENCE [LARGE SCALE GENOMIC DNA]</scope>
    <source>
        <strain evidence="14 15">PAL113</strain>
    </source>
</reference>
<evidence type="ECO:0000256" key="9">
    <source>
        <dbReference type="ARBA" id="ARBA00023125"/>
    </source>
</evidence>
<keyword evidence="3 12" id="KW-0547">Nucleotide-binding</keyword>
<keyword evidence="12" id="KW-0963">Cytoplasm</keyword>
<keyword evidence="7 12" id="KW-0630">Potassium</keyword>
<dbReference type="EMBL" id="JAMZFW010000006">
    <property type="protein sequence ID" value="MCP1101929.1"/>
    <property type="molecule type" value="Genomic_DNA"/>
</dbReference>
<dbReference type="Proteomes" id="UP001523566">
    <property type="component" value="Unassembled WGS sequence"/>
</dbReference>
<gene>
    <name evidence="12" type="primary">rbsK</name>
    <name evidence="14" type="ORF">NK125_05795</name>
</gene>
<feature type="binding site" evidence="12">
    <location>
        <position position="605"/>
    </location>
    <ligand>
        <name>K(+)</name>
        <dbReference type="ChEBI" id="CHEBI:29103"/>
    </ligand>
</feature>
<evidence type="ECO:0000256" key="4">
    <source>
        <dbReference type="ARBA" id="ARBA00022777"/>
    </source>
</evidence>
<dbReference type="GO" id="GO:0016301">
    <property type="term" value="F:kinase activity"/>
    <property type="evidence" value="ECO:0007669"/>
    <property type="project" value="UniProtKB-KW"/>
</dbReference>
<dbReference type="InterPro" id="IPR011877">
    <property type="entry name" value="Ribokinase"/>
</dbReference>
<evidence type="ECO:0000256" key="1">
    <source>
        <dbReference type="ARBA" id="ARBA00022679"/>
    </source>
</evidence>
<evidence type="ECO:0000256" key="3">
    <source>
        <dbReference type="ARBA" id="ARBA00022741"/>
    </source>
</evidence>
<feature type="binding site" evidence="12">
    <location>
        <position position="603"/>
    </location>
    <ligand>
        <name>K(+)</name>
        <dbReference type="ChEBI" id="CHEBI:29103"/>
    </ligand>
</feature>
<dbReference type="SUPFAM" id="SSF53822">
    <property type="entry name" value="Periplasmic binding protein-like I"/>
    <property type="match status" value="1"/>
</dbReference>
<comment type="cofactor">
    <cofactor evidence="12">
        <name>Mg(2+)</name>
        <dbReference type="ChEBI" id="CHEBI:18420"/>
    </cofactor>
    <text evidence="12">Requires a divalent cation, most likely magnesium in vivo, as an electrophilic catalyst to aid phosphoryl group transfer. It is the chelate of the metal and the nucleotide that is the actual substrate.</text>
</comment>
<feature type="binding site" evidence="12">
    <location>
        <begin position="333"/>
        <end position="335"/>
    </location>
    <ligand>
        <name>substrate</name>
    </ligand>
</feature>
<feature type="binding site" evidence="12">
    <location>
        <position position="609"/>
    </location>
    <ligand>
        <name>K(+)</name>
        <dbReference type="ChEBI" id="CHEBI:29103"/>
    </ligand>
</feature>
<feature type="domain" description="HTH lacI-type" evidence="13">
    <location>
        <begin position="1"/>
        <end position="56"/>
    </location>
</feature>
<sequence>MTIKDIARLAGVSISTVSKVMNQKDESISEATREKVLQIIKEYNYAPRYNIASQSNTKTFTIGLILNSATNDSIVSGVINVAQKNGYSVMLYESSMDQTRELKAITSVCHHQVDGLLWEPISSESIQHTSLLKDNNIPYFILNAFFYEKSINQNFEKAGFLAAKTLFEYEHTDIAFLGKENFWETCFLDGYKSCLYEQQIPFDQANVFHHVDESLIQRITSRRISAIAVSNYDMALSLYEKLISLHLKTPDDVSIISLKEESLNHIHHPSITSLLIPNHAFGESICEKMIFHLETKKKPNLNFSKEFILDTGSTIGIPKELSPEKILVIGSVNIDYYMRVKELPKSGKSTIASSLYSYPGGKGINEAIGAAKLGARVALIGTVGNDPESEIILSSLNELSINSSGICRIPNAITGKAYIVLSDSGESTITILSGATDSLKRDSIQKLESLFENTAYCLLQTEVPMPVIESGAALAKKHGATTILKPAACNHLSDELLSTIDILIPNLDEASTLCPDSNTVEEKALYFLGKGVSTVIITLGSEGSYLRTQTDSMYFPAYDFKSIDNTGAADAFISAFAVYLQKGVSLPNAVKIASYAAGFCISREGVVPSLVDLNTLESYIKQNDPALLLEAD</sequence>
<feature type="binding site" evidence="12">
    <location>
        <position position="506"/>
    </location>
    <ligand>
        <name>ATP</name>
        <dbReference type="ChEBI" id="CHEBI:30616"/>
    </ligand>
</feature>
<evidence type="ECO:0000256" key="6">
    <source>
        <dbReference type="ARBA" id="ARBA00022842"/>
    </source>
</evidence>
<feature type="binding site" evidence="12">
    <location>
        <position position="566"/>
    </location>
    <ligand>
        <name>K(+)</name>
        <dbReference type="ChEBI" id="CHEBI:29103"/>
    </ligand>
</feature>
<dbReference type="Pfam" id="PF00356">
    <property type="entry name" value="LacI"/>
    <property type="match status" value="1"/>
</dbReference>
<keyword evidence="1 12" id="KW-0808">Transferase</keyword>
<dbReference type="InterPro" id="IPR028082">
    <property type="entry name" value="Peripla_BP_I"/>
</dbReference>
<dbReference type="SMART" id="SM00354">
    <property type="entry name" value="HTH_LACI"/>
    <property type="match status" value="1"/>
</dbReference>
<feature type="binding site" evidence="12">
    <location>
        <position position="462"/>
    </location>
    <ligand>
        <name>substrate</name>
    </ligand>
</feature>
<dbReference type="InterPro" id="IPR010982">
    <property type="entry name" value="Lambda_DNA-bd_dom_sf"/>
</dbReference>
<accession>A0ABT1E7X6</accession>
<evidence type="ECO:0000256" key="2">
    <source>
        <dbReference type="ARBA" id="ARBA00022723"/>
    </source>
</evidence>
<evidence type="ECO:0000256" key="12">
    <source>
        <dbReference type="HAMAP-Rule" id="MF_01987"/>
    </source>
</evidence>
<comment type="similarity">
    <text evidence="12">Belongs to the carbohydrate kinase PfkB family. Ribokinase subfamily.</text>
</comment>
<dbReference type="Gene3D" id="3.40.50.2300">
    <property type="match status" value="2"/>
</dbReference>
<feature type="binding site" evidence="12">
    <location>
        <position position="570"/>
    </location>
    <ligand>
        <name>substrate</name>
    </ligand>
</feature>
<feature type="active site" description="Proton acceptor" evidence="12">
    <location>
        <position position="570"/>
    </location>
</feature>
<comment type="pathway">
    <text evidence="12">Carbohydrate metabolism; D-ribose degradation; D-ribose 5-phosphate from beta-D-ribopyranose: step 2/2.</text>
</comment>
<dbReference type="EC" id="2.7.1.15" evidence="12"/>
<dbReference type="InterPro" id="IPR046335">
    <property type="entry name" value="LacI/GalR-like_sensor"/>
</dbReference>
<dbReference type="CDD" id="cd01174">
    <property type="entry name" value="ribokinase"/>
    <property type="match status" value="1"/>
</dbReference>
<evidence type="ECO:0000256" key="8">
    <source>
        <dbReference type="ARBA" id="ARBA00023015"/>
    </source>
</evidence>
<keyword evidence="9" id="KW-0238">DNA-binding</keyword>
<protein>
    <recommendedName>
        <fullName evidence="12">Ribokinase</fullName>
        <shortName evidence="12">RK</shortName>
        <ecNumber evidence="12">2.7.1.15</ecNumber>
    </recommendedName>
</protein>
<comment type="caution">
    <text evidence="12">Lacks conserved residue(s) required for the propagation of feature annotation.</text>
</comment>
<evidence type="ECO:0000256" key="7">
    <source>
        <dbReference type="ARBA" id="ARBA00022958"/>
    </source>
</evidence>
<comment type="subunit">
    <text evidence="12">Homodimer.</text>
</comment>
<feature type="binding site" evidence="12">
    <location>
        <position position="564"/>
    </location>
    <ligand>
        <name>K(+)</name>
        <dbReference type="ChEBI" id="CHEBI:29103"/>
    </ligand>
</feature>